<feature type="domain" description="RIC1 C-terminal alpha solenoid region" evidence="4">
    <location>
        <begin position="1030"/>
        <end position="1211"/>
    </location>
</feature>
<evidence type="ECO:0000313" key="5">
    <source>
        <dbReference type="EMBL" id="CEQ39254.1"/>
    </source>
</evidence>
<comment type="subcellular location">
    <subcellularLocation>
        <location evidence="1">Membrane</location>
    </subcellularLocation>
</comment>
<dbReference type="OrthoDB" id="67540at2759"/>
<dbReference type="GO" id="GO:0034066">
    <property type="term" value="C:Ric1-Rgp1 guanyl-nucleotide exchange factor complex"/>
    <property type="evidence" value="ECO:0007669"/>
    <property type="project" value="InterPro"/>
</dbReference>
<evidence type="ECO:0000256" key="1">
    <source>
        <dbReference type="ARBA" id="ARBA00004370"/>
    </source>
</evidence>
<feature type="compositionally biased region" description="Low complexity" evidence="3">
    <location>
        <begin position="343"/>
        <end position="356"/>
    </location>
</feature>
<dbReference type="GO" id="GO:0005829">
    <property type="term" value="C:cytosol"/>
    <property type="evidence" value="ECO:0007669"/>
    <property type="project" value="TreeGrafter"/>
</dbReference>
<feature type="region of interest" description="Disordered" evidence="3">
    <location>
        <begin position="343"/>
        <end position="367"/>
    </location>
</feature>
<dbReference type="GO" id="GO:0000139">
    <property type="term" value="C:Golgi membrane"/>
    <property type="evidence" value="ECO:0007669"/>
    <property type="project" value="TreeGrafter"/>
</dbReference>
<feature type="region of interest" description="Disordered" evidence="3">
    <location>
        <begin position="1"/>
        <end position="64"/>
    </location>
</feature>
<feature type="compositionally biased region" description="Low complexity" evidence="3">
    <location>
        <begin position="269"/>
        <end position="296"/>
    </location>
</feature>
<feature type="region of interest" description="Disordered" evidence="3">
    <location>
        <begin position="1256"/>
        <end position="1307"/>
    </location>
</feature>
<dbReference type="EMBL" id="CENE01000002">
    <property type="protein sequence ID" value="CEQ39254.1"/>
    <property type="molecule type" value="Genomic_DNA"/>
</dbReference>
<feature type="region of interest" description="Disordered" evidence="3">
    <location>
        <begin position="261"/>
        <end position="302"/>
    </location>
</feature>
<dbReference type="GO" id="GO:0006886">
    <property type="term" value="P:intracellular protein transport"/>
    <property type="evidence" value="ECO:0007669"/>
    <property type="project" value="InterPro"/>
</dbReference>
<dbReference type="Pfam" id="PF07064">
    <property type="entry name" value="RIC1"/>
    <property type="match status" value="1"/>
</dbReference>
<dbReference type="SUPFAM" id="SSF82171">
    <property type="entry name" value="DPP6 N-terminal domain-like"/>
    <property type="match status" value="1"/>
</dbReference>
<dbReference type="PANTHER" id="PTHR22746">
    <property type="entry name" value="RAB6A-GEF COMPLEX PARTNER PROTEIN 1"/>
    <property type="match status" value="1"/>
</dbReference>
<dbReference type="PANTHER" id="PTHR22746:SF10">
    <property type="entry name" value="GUANINE NUCLEOTIDE EXCHANGE FACTOR SUBUNIT RIC1"/>
    <property type="match status" value="1"/>
</dbReference>
<accession>A0A0D6EH27</accession>
<dbReference type="Gene3D" id="2.130.10.10">
    <property type="entry name" value="YVTN repeat-like/Quinoprotein amine dehydrogenase"/>
    <property type="match status" value="1"/>
</dbReference>
<dbReference type="Proteomes" id="UP000243876">
    <property type="component" value="Unassembled WGS sequence"/>
</dbReference>
<name>A0A0D6EH27_SPOSA</name>
<dbReference type="SUPFAM" id="SSF50952">
    <property type="entry name" value="Soluble quinoprotein glucose dehydrogenase"/>
    <property type="match status" value="1"/>
</dbReference>
<dbReference type="InterPro" id="IPR015943">
    <property type="entry name" value="WD40/YVTN_repeat-like_dom_sf"/>
</dbReference>
<evidence type="ECO:0000313" key="6">
    <source>
        <dbReference type="Proteomes" id="UP000243876"/>
    </source>
</evidence>
<sequence>MNEEEGGKLASFHGSVAGGHEMYFPSPLPTTRLSISTSALPTGPSPTLKSNIYKTPGRASKGKFKDKLGGVQEEEGEEILSIVRGPEADDEEGTGFGTTLWAALGREEVSVWSTRVRNIFPPLHRSACSAFQTQQPKVVLAKLRRTPVSLRTHGSNASVHFHSSTRLIITTTSGHHLLYSISLASAGSRKGNSIYVLPGGEKAAAMWPKGPGEGHEVEGIMLMGEAERGMAVGDGVACVCITPSDLLVSVLDPPSLRVIPFPSTAPAASSGRLSRYPSSSMLSTASASPSSRRGSGWESLANGLKGDGESEAIVLDEWDWLVGKDRGNVTISSLLALPSLQPATAPSTHPYSRTPTSPYPPSSSRKPSDFIMITSDGRAYLVHWGPSSLPSSTSDTLSPKKLKAFSPLASPRASSSTLLFDDMDEAREEQRWRWEGVCFHPHPRMAQGKAGAKDVEGAEFAELQEKELDLGKGGSTVAVNERMGLIAVGCEDGTIAVYNLPTSTVNPPSTASSTSFTLDAPTPSHTLSLRRSLNTTATALTTGRVTCLSWTSDGYALAVGWSQGWSVWSVYGRLGSWSVAGSLASGYGVEGEKSDAFEDHFMHGVRGLTVWEEGGRELMSERTVLEPGESRAVRALPATNTSEEEASGSIDSSRRTAVRRPVREERCYRITYAAASAVLTNFTQDNTKNAFLQMDDRVLVYRGADQPDMSVINPESDVWQHIKIPASYIAMQYPIRYAVISSDARLIAVAGQRGLTHYNALSGRWKLFEMEKEEEAIRVVGGMAWWSNVLIVAFQLRLFSRDKPLSLADSLEVVPLDSEPLLLSVFDSSLLVYTADNTFHHFLIRHAKGTTPRLRMCGSIGFEGVVLDPRKVRGLSWLVPKSQQRFGDPADDLNVATIIFLISGRLVLLRPRRAAHEEVKYDLQILATRIEFYWTHLSGIGTLENSLWGWDGRTIRIWLDALTIEKVRVDARRDAYETVKESVGVELDFYPLAVLMDKGIVVGVDQETSLRRSLDFAIFRIITTTHLFLHHILRFHLTRDQRKEAVLFASHYQHLVYFAHALEILLHAVLEDEADAAASSLKLANGEKQNEEAEGVLPRVVEFLDHFDESLQVVVNCARKTEVARWEFLFNVVGKPRELFEKCMAAGFLKVAASYLLVLHNLEPLEQSSKDTVRLLKTAMEAGEWSLCRDLLRFLYSLDRTGLILRTALSESMPASSFPPLALRAHLSRSPGSALPPGYLPPWELAASHDDFRRAVSSPTAMRSTLPIPPSFSAPNHAADQRASSMAAPPPGRLGGHGLESLMGKAV</sequence>
<dbReference type="InterPro" id="IPR011041">
    <property type="entry name" value="Quinoprot_gluc/sorb_DH_b-prop"/>
</dbReference>
<keyword evidence="6" id="KW-1185">Reference proteome</keyword>
<organism evidence="5 6">
    <name type="scientific">Sporidiobolus salmonicolor</name>
    <name type="common">Yeast-like fungus</name>
    <name type="synonym">Sporobolomyces salmonicolor</name>
    <dbReference type="NCBI Taxonomy" id="5005"/>
    <lineage>
        <taxon>Eukaryota</taxon>
        <taxon>Fungi</taxon>
        <taxon>Dikarya</taxon>
        <taxon>Basidiomycota</taxon>
        <taxon>Pucciniomycotina</taxon>
        <taxon>Microbotryomycetes</taxon>
        <taxon>Sporidiobolales</taxon>
        <taxon>Sporidiobolaceae</taxon>
        <taxon>Sporobolomyces</taxon>
    </lineage>
</organism>
<keyword evidence="2" id="KW-0472">Membrane</keyword>
<feature type="region of interest" description="Disordered" evidence="3">
    <location>
        <begin position="635"/>
        <end position="656"/>
    </location>
</feature>
<evidence type="ECO:0000259" key="4">
    <source>
        <dbReference type="Pfam" id="PF07064"/>
    </source>
</evidence>
<dbReference type="InterPro" id="IPR040096">
    <property type="entry name" value="Ric1"/>
</dbReference>
<feature type="compositionally biased region" description="Polar residues" evidence="3">
    <location>
        <begin position="29"/>
        <end position="53"/>
    </location>
</feature>
<evidence type="ECO:0000256" key="3">
    <source>
        <dbReference type="SAM" id="MobiDB-lite"/>
    </source>
</evidence>
<evidence type="ECO:0000256" key="2">
    <source>
        <dbReference type="ARBA" id="ARBA00023136"/>
    </source>
</evidence>
<dbReference type="Pfam" id="PF25440">
    <property type="entry name" value="Beta-prop_RIC1_2nd"/>
    <property type="match status" value="1"/>
</dbReference>
<dbReference type="GO" id="GO:0042147">
    <property type="term" value="P:retrograde transport, endosome to Golgi"/>
    <property type="evidence" value="ECO:0007669"/>
    <property type="project" value="TreeGrafter"/>
</dbReference>
<protein>
    <submittedName>
        <fullName evidence="5">SPOSA6832_00761-mRNA-1:cds</fullName>
    </submittedName>
</protein>
<proteinExistence type="predicted"/>
<reference evidence="6" key="1">
    <citation type="submission" date="2015-02" db="EMBL/GenBank/DDBJ databases">
        <authorList>
            <person name="Gon?alves P."/>
        </authorList>
    </citation>
    <scope>NUCLEOTIDE SEQUENCE [LARGE SCALE GENOMIC DNA]</scope>
</reference>
<gene>
    <name evidence="5" type="primary">SPOSA6832_00761</name>
</gene>
<dbReference type="InterPro" id="IPR009771">
    <property type="entry name" value="RIC1_C"/>
</dbReference>